<comment type="caution">
    <text evidence="3">The sequence shown here is derived from an EMBL/GenBank/DDBJ whole genome shotgun (WGS) entry which is preliminary data.</text>
</comment>
<feature type="domain" description="Glycosyltransferase subfamily 4-like N-terminal" evidence="2">
    <location>
        <begin position="36"/>
        <end position="176"/>
    </location>
</feature>
<dbReference type="SUPFAM" id="SSF53756">
    <property type="entry name" value="UDP-Glycosyltransferase/glycogen phosphorylase"/>
    <property type="match status" value="1"/>
</dbReference>
<dbReference type="OrthoDB" id="9775208at2"/>
<dbReference type="AlphaFoldDB" id="A0A0A5I473"/>
<dbReference type="Proteomes" id="UP000030451">
    <property type="component" value="Unassembled WGS sequence"/>
</dbReference>
<dbReference type="GO" id="GO:1901135">
    <property type="term" value="P:carbohydrate derivative metabolic process"/>
    <property type="evidence" value="ECO:0007669"/>
    <property type="project" value="UniProtKB-ARBA"/>
</dbReference>
<evidence type="ECO:0000313" key="3">
    <source>
        <dbReference type="EMBL" id="KGY10656.1"/>
    </source>
</evidence>
<name>A0A0A5I473_PHOS4</name>
<dbReference type="Gene3D" id="3.40.50.2000">
    <property type="entry name" value="Glycogen Phosphorylase B"/>
    <property type="match status" value="2"/>
</dbReference>
<sequence length="363" mass="39897">MAIQQKLIIHVVQHLAPGGLEALALNMLAFSNPSQRVMIVSLEGNKADAIAHWPKLARYQNQLMFLDKPAGRSGQVFRQLHTLFRLLKPHCVHTHHIGPLLYGAVAARLAGVHTRIHTEHDAWHLQAFKHRFLQSLALKIAKPKVVADAKRVRDQIHQYFAYNDLSVIKNGVDCERFKPGAKLLARQSLGLAEDAKIIGSAGRLEPVKGHDVLIEAFSHMPSSTHLVIAGHGSERETLEDQARALGVANRITFLGLVDDMPRFYQALDVFCLPSRSEGFPLSTLEAQSCGIITVATDVGATDETLDPESGILVDSEDAVALACALESALKASIIARPRAFVHSNNDIRQMVHAYNALTEEKRA</sequence>
<dbReference type="RefSeq" id="WP_038187000.1">
    <property type="nucleotide sequence ID" value="NZ_JRWP01000002.1"/>
</dbReference>
<dbReference type="STRING" id="379097.SE23_10660"/>
<feature type="domain" description="Glycosyl transferase family 1" evidence="1">
    <location>
        <begin position="186"/>
        <end position="332"/>
    </location>
</feature>
<protein>
    <submittedName>
        <fullName evidence="3">Glycosyl transferase</fullName>
    </submittedName>
</protein>
<dbReference type="Pfam" id="PF00534">
    <property type="entry name" value="Glycos_transf_1"/>
    <property type="match status" value="1"/>
</dbReference>
<dbReference type="InterPro" id="IPR028098">
    <property type="entry name" value="Glyco_trans_4-like_N"/>
</dbReference>
<evidence type="ECO:0000259" key="1">
    <source>
        <dbReference type="Pfam" id="PF00534"/>
    </source>
</evidence>
<organism evidence="3 4">
    <name type="scientific">Photobacterium sp. (strain ATCC 43367)</name>
    <dbReference type="NCBI Taxonomy" id="379097"/>
    <lineage>
        <taxon>Bacteria</taxon>
        <taxon>Pseudomonadati</taxon>
        <taxon>Pseudomonadota</taxon>
        <taxon>Gammaproteobacteria</taxon>
        <taxon>Vibrionales</taxon>
        <taxon>Vibrionaceae</taxon>
        <taxon>Vibrio</taxon>
        <taxon>Vibrio oreintalis group</taxon>
    </lineage>
</organism>
<keyword evidence="3" id="KW-0808">Transferase</keyword>
<accession>A0A0A5I473</accession>
<evidence type="ECO:0000313" key="4">
    <source>
        <dbReference type="Proteomes" id="UP000030451"/>
    </source>
</evidence>
<reference evidence="3 4" key="1">
    <citation type="submission" date="2014-10" db="EMBL/GenBank/DDBJ databases">
        <title>Genome sequencing of Vibrio sinaloensis T08.</title>
        <authorList>
            <person name="Chan K.-G."/>
            <person name="Mohamad N.I."/>
        </authorList>
    </citation>
    <scope>NUCLEOTIDE SEQUENCE [LARGE SCALE GENOMIC DNA]</scope>
    <source>
        <strain evidence="3 4">T08</strain>
    </source>
</reference>
<evidence type="ECO:0000259" key="2">
    <source>
        <dbReference type="Pfam" id="PF13439"/>
    </source>
</evidence>
<proteinExistence type="predicted"/>
<dbReference type="InterPro" id="IPR001296">
    <property type="entry name" value="Glyco_trans_1"/>
</dbReference>
<dbReference type="Pfam" id="PF13439">
    <property type="entry name" value="Glyco_transf_4"/>
    <property type="match status" value="1"/>
</dbReference>
<dbReference type="PANTHER" id="PTHR12526">
    <property type="entry name" value="GLYCOSYLTRANSFERASE"/>
    <property type="match status" value="1"/>
</dbReference>
<gene>
    <name evidence="3" type="ORF">NM06_00935</name>
</gene>
<dbReference type="GO" id="GO:0016757">
    <property type="term" value="F:glycosyltransferase activity"/>
    <property type="evidence" value="ECO:0007669"/>
    <property type="project" value="InterPro"/>
</dbReference>
<dbReference type="EMBL" id="JRWP01000002">
    <property type="protein sequence ID" value="KGY10656.1"/>
    <property type="molecule type" value="Genomic_DNA"/>
</dbReference>